<evidence type="ECO:0000313" key="1">
    <source>
        <dbReference type="EMBL" id="KKI99382.1"/>
    </source>
</evidence>
<reference evidence="1" key="1">
    <citation type="submission" date="2012-04" db="EMBL/GenBank/DDBJ databases">
        <authorList>
            <person name="Borisov I.G."/>
            <person name="Ivanikova N.V."/>
            <person name="Pinevich A.V."/>
        </authorList>
    </citation>
    <scope>NUCLEOTIDE SEQUENCE</scope>
    <source>
        <strain evidence="1">CALU 1027</strain>
    </source>
</reference>
<accession>A0A0M2PWC4</accession>
<organism evidence="1 2">
    <name type="scientific">Prochlorothrix hollandica PCC 9006 = CALU 1027</name>
    <dbReference type="NCBI Taxonomy" id="317619"/>
    <lineage>
        <taxon>Bacteria</taxon>
        <taxon>Bacillati</taxon>
        <taxon>Cyanobacteriota</taxon>
        <taxon>Cyanophyceae</taxon>
        <taxon>Prochlorotrichales</taxon>
        <taxon>Prochlorotrichaceae</taxon>
        <taxon>Prochlorothrix</taxon>
    </lineage>
</organism>
<dbReference type="STRING" id="317619.GCA_000332315_02254"/>
<comment type="caution">
    <text evidence="1">The sequence shown here is derived from an EMBL/GenBank/DDBJ whole genome shotgun (WGS) entry which is preliminary data.</text>
</comment>
<evidence type="ECO:0000313" key="2">
    <source>
        <dbReference type="Proteomes" id="UP000034681"/>
    </source>
</evidence>
<gene>
    <name evidence="1" type="ORF">PROH_15445</name>
</gene>
<dbReference type="EMBL" id="AJTX02000006">
    <property type="protein sequence ID" value="KKI99382.1"/>
    <property type="molecule type" value="Genomic_DNA"/>
</dbReference>
<keyword evidence="2" id="KW-1185">Reference proteome</keyword>
<proteinExistence type="predicted"/>
<dbReference type="eggNOG" id="ENOG5032Y73">
    <property type="taxonomic scope" value="Bacteria"/>
</dbReference>
<protein>
    <submittedName>
        <fullName evidence="1">Uncharacterized protein</fullName>
    </submittedName>
</protein>
<sequence length="101" mass="11064">MPEHRPIGPSDLKVASTFGGGLALRPVEVSALHVVSTYRSPEQRPITLDTFKIARIENICGPRPVMVSDLHIDRTETAFGVRPVASNQIDDIPLVLMGYLD</sequence>
<dbReference type="Proteomes" id="UP000034681">
    <property type="component" value="Unassembled WGS sequence"/>
</dbReference>
<dbReference type="AlphaFoldDB" id="A0A0M2PWC4"/>
<name>A0A0M2PWC4_PROHO</name>